<evidence type="ECO:0000313" key="1">
    <source>
        <dbReference type="Proteomes" id="UP000001819"/>
    </source>
</evidence>
<dbReference type="AlphaFoldDB" id="A0A6I8V3Z9"/>
<accession>A0A6I8V3Z9</accession>
<gene>
    <name evidence="2" type="primary">LOC6898194</name>
</gene>
<sequence>MFHVFIRNVSPLAKPRNPLMCLPMRQCLNAKCFGMMPNSLRNSSKMIVKGTFVPHLKLEYSPLSYCLSKLQLWRLRWYWDHDFRQDAFLEQTKALAVKMSDMGKLREKHEMVDEFYTSNVTYQMAREASKLPHECCADLMRFRPEDIKKAVPINVDLCNVFGLRYAVVDVAMLGLRHVADCESKADLDAMKQALIQVDSHFKKQLSRPDHSLPHVLVELFMRFRRNYSTPHLMSGEELISDSSPWVVTTYNIRKFNVFTEK</sequence>
<proteinExistence type="predicted"/>
<keyword evidence="1" id="KW-1185">Reference proteome</keyword>
<dbReference type="GO" id="GO:0005743">
    <property type="term" value="C:mitochondrial inner membrane"/>
    <property type="evidence" value="ECO:0007669"/>
    <property type="project" value="TreeGrafter"/>
</dbReference>
<organism evidence="1 2">
    <name type="scientific">Drosophila pseudoobscura pseudoobscura</name>
    <name type="common">Fruit fly</name>
    <dbReference type="NCBI Taxonomy" id="46245"/>
    <lineage>
        <taxon>Eukaryota</taxon>
        <taxon>Metazoa</taxon>
        <taxon>Ecdysozoa</taxon>
        <taxon>Arthropoda</taxon>
        <taxon>Hexapoda</taxon>
        <taxon>Insecta</taxon>
        <taxon>Pterygota</taxon>
        <taxon>Neoptera</taxon>
        <taxon>Endopterygota</taxon>
        <taxon>Diptera</taxon>
        <taxon>Brachycera</taxon>
        <taxon>Muscomorpha</taxon>
        <taxon>Ephydroidea</taxon>
        <taxon>Drosophilidae</taxon>
        <taxon>Drosophila</taxon>
        <taxon>Sophophora</taxon>
    </lineage>
</organism>
<name>A0A6I8V3Z9_DROPS</name>
<dbReference type="PANTHER" id="PTHR13333:SF5">
    <property type="entry name" value="M-AAA PROTEASE-INTERACTING PROTEIN 1, MITOCHONDRIAL"/>
    <property type="match status" value="1"/>
</dbReference>
<dbReference type="KEGG" id="dpo:6898194"/>
<reference evidence="1" key="1">
    <citation type="submission" date="2024-06" db="UniProtKB">
        <authorList>
            <consortium name="RefSeq"/>
        </authorList>
    </citation>
    <scope>NUCLEOTIDE SEQUENCE [LARGE SCALE GENOMIC DNA]</scope>
    <source>
        <strain evidence="1">MV2-25</strain>
    </source>
</reference>
<evidence type="ECO:0000313" key="2">
    <source>
        <dbReference type="RefSeq" id="XP_002138263.2"/>
    </source>
</evidence>
<reference evidence="2" key="2">
    <citation type="submission" date="2025-08" db="UniProtKB">
        <authorList>
            <consortium name="RefSeq"/>
        </authorList>
    </citation>
    <scope>IDENTIFICATION</scope>
    <source>
        <strain evidence="2">MV-25-SWS-2005</strain>
        <tissue evidence="2">Whole body</tissue>
    </source>
</reference>
<dbReference type="RefSeq" id="XP_002138263.2">
    <property type="nucleotide sequence ID" value="XM_002138227.2"/>
</dbReference>
<dbReference type="GO" id="GO:0032979">
    <property type="term" value="P:protein insertion into mitochondrial inner membrane from matrix"/>
    <property type="evidence" value="ECO:0007669"/>
    <property type="project" value="TreeGrafter"/>
</dbReference>
<dbReference type="PANTHER" id="PTHR13333">
    <property type="entry name" value="M-AAA PROTEASE-INTERACTING PROTEIN 1, MITOCHONDRIAL"/>
    <property type="match status" value="1"/>
</dbReference>
<dbReference type="GO" id="GO:0043022">
    <property type="term" value="F:ribosome binding"/>
    <property type="evidence" value="ECO:0007669"/>
    <property type="project" value="TreeGrafter"/>
</dbReference>
<dbReference type="Proteomes" id="UP000001819">
    <property type="component" value="Chromosome 3"/>
</dbReference>
<dbReference type="InParanoid" id="A0A6I8V3Z9"/>
<protein>
    <submittedName>
        <fullName evidence="2">Uncharacterized protein</fullName>
    </submittedName>
</protein>